<keyword evidence="1" id="KW-1133">Transmembrane helix</keyword>
<proteinExistence type="predicted"/>
<keyword evidence="1" id="KW-0812">Transmembrane</keyword>
<keyword evidence="1" id="KW-0472">Membrane</keyword>
<evidence type="ECO:0000313" key="2">
    <source>
        <dbReference type="EMBL" id="CAB4168900.1"/>
    </source>
</evidence>
<evidence type="ECO:0000256" key="1">
    <source>
        <dbReference type="SAM" id="Phobius"/>
    </source>
</evidence>
<evidence type="ECO:0000313" key="3">
    <source>
        <dbReference type="EMBL" id="CAB5226816.1"/>
    </source>
</evidence>
<name>A0A6J5PAJ4_9CAUD</name>
<gene>
    <name evidence="3" type="ORF">UFOVP1516_33</name>
    <name evidence="2" type="ORF">UFOVP887_11</name>
</gene>
<sequence length="99" mass="10999">MAMVVGLIQIKFNVLLVTKGNKMNKKNVAALIVLCLFAGFFTASKLMQDEQTFKLHKTRSGTFIIDDNGGGKVPSKIYEVLELPTNKTSFQNQDIGFDK</sequence>
<protein>
    <submittedName>
        <fullName evidence="2">Uncharacterized protein</fullName>
    </submittedName>
</protein>
<dbReference type="EMBL" id="LR798364">
    <property type="protein sequence ID" value="CAB5226816.1"/>
    <property type="molecule type" value="Genomic_DNA"/>
</dbReference>
<accession>A0A6J5PAJ4</accession>
<feature type="transmembrane region" description="Helical" evidence="1">
    <location>
        <begin position="28"/>
        <end position="47"/>
    </location>
</feature>
<reference evidence="2" key="1">
    <citation type="submission" date="2020-05" db="EMBL/GenBank/DDBJ databases">
        <authorList>
            <person name="Chiriac C."/>
            <person name="Salcher M."/>
            <person name="Ghai R."/>
            <person name="Kavagutti S V."/>
        </authorList>
    </citation>
    <scope>NUCLEOTIDE SEQUENCE</scope>
</reference>
<organism evidence="2">
    <name type="scientific">uncultured Caudovirales phage</name>
    <dbReference type="NCBI Taxonomy" id="2100421"/>
    <lineage>
        <taxon>Viruses</taxon>
        <taxon>Duplodnaviria</taxon>
        <taxon>Heunggongvirae</taxon>
        <taxon>Uroviricota</taxon>
        <taxon>Caudoviricetes</taxon>
        <taxon>Peduoviridae</taxon>
        <taxon>Maltschvirus</taxon>
        <taxon>Maltschvirus maltsch</taxon>
    </lineage>
</organism>
<dbReference type="EMBL" id="LR796837">
    <property type="protein sequence ID" value="CAB4168900.1"/>
    <property type="molecule type" value="Genomic_DNA"/>
</dbReference>